<dbReference type="InterPro" id="IPR053134">
    <property type="entry name" value="RNA-dir_DNA_polymerase"/>
</dbReference>
<proteinExistence type="predicted"/>
<keyword evidence="2" id="KW-1185">Reference proteome</keyword>
<dbReference type="AlphaFoldDB" id="A0A0C3IWW0"/>
<dbReference type="STRING" id="870435.A0A0C3IWW0"/>
<evidence type="ECO:0000313" key="2">
    <source>
        <dbReference type="Proteomes" id="UP000054217"/>
    </source>
</evidence>
<organism evidence="1 2">
    <name type="scientific">Pisolithus tinctorius Marx 270</name>
    <dbReference type="NCBI Taxonomy" id="870435"/>
    <lineage>
        <taxon>Eukaryota</taxon>
        <taxon>Fungi</taxon>
        <taxon>Dikarya</taxon>
        <taxon>Basidiomycota</taxon>
        <taxon>Agaricomycotina</taxon>
        <taxon>Agaricomycetes</taxon>
        <taxon>Agaricomycetidae</taxon>
        <taxon>Boletales</taxon>
        <taxon>Sclerodermatineae</taxon>
        <taxon>Pisolithaceae</taxon>
        <taxon>Pisolithus</taxon>
    </lineage>
</organism>
<dbReference type="InterPro" id="IPR043502">
    <property type="entry name" value="DNA/RNA_pol_sf"/>
</dbReference>
<dbReference type="InParanoid" id="A0A0C3IWW0"/>
<dbReference type="Gene3D" id="3.10.10.10">
    <property type="entry name" value="HIV Type 1 Reverse Transcriptase, subunit A, domain 1"/>
    <property type="match status" value="1"/>
</dbReference>
<dbReference type="EMBL" id="KN831989">
    <property type="protein sequence ID" value="KIO01308.1"/>
    <property type="molecule type" value="Genomic_DNA"/>
</dbReference>
<dbReference type="HOGENOM" id="CLU_000384_42_4_1"/>
<protein>
    <recommendedName>
        <fullName evidence="3">Reverse transcriptase domain-containing protein</fullName>
    </recommendedName>
</protein>
<feature type="non-terminal residue" evidence="1">
    <location>
        <position position="1"/>
    </location>
</feature>
<dbReference type="PANTHER" id="PTHR24559:SF440">
    <property type="entry name" value="RIBONUCLEASE H"/>
    <property type="match status" value="1"/>
</dbReference>
<dbReference type="Proteomes" id="UP000054217">
    <property type="component" value="Unassembled WGS sequence"/>
</dbReference>
<sequence length="118" mass="13787">EELVLKAYCKYLSVFSEKESEHMPLRKPWDHAIELKESFVPKKGRLIPLSPDEQKEVSNFVNGQLRKGYIWPSKSPQTSPVFFVPKKDGKKQMVQDYHYLNKHTVKNSYPLPLISQLV</sequence>
<reference evidence="2" key="2">
    <citation type="submission" date="2015-01" db="EMBL/GenBank/DDBJ databases">
        <title>Evolutionary Origins and Diversification of the Mycorrhizal Mutualists.</title>
        <authorList>
            <consortium name="DOE Joint Genome Institute"/>
            <consortium name="Mycorrhizal Genomics Consortium"/>
            <person name="Kohler A."/>
            <person name="Kuo A."/>
            <person name="Nagy L.G."/>
            <person name="Floudas D."/>
            <person name="Copeland A."/>
            <person name="Barry K.W."/>
            <person name="Cichocki N."/>
            <person name="Veneault-Fourrey C."/>
            <person name="LaButti K."/>
            <person name="Lindquist E.A."/>
            <person name="Lipzen A."/>
            <person name="Lundell T."/>
            <person name="Morin E."/>
            <person name="Murat C."/>
            <person name="Riley R."/>
            <person name="Ohm R."/>
            <person name="Sun H."/>
            <person name="Tunlid A."/>
            <person name="Henrissat B."/>
            <person name="Grigoriev I.V."/>
            <person name="Hibbett D.S."/>
            <person name="Martin F."/>
        </authorList>
    </citation>
    <scope>NUCLEOTIDE SEQUENCE [LARGE SCALE GENOMIC DNA]</scope>
    <source>
        <strain evidence="2">Marx 270</strain>
    </source>
</reference>
<evidence type="ECO:0000313" key="1">
    <source>
        <dbReference type="EMBL" id="KIO01308.1"/>
    </source>
</evidence>
<name>A0A0C3IWW0_PISTI</name>
<dbReference type="PANTHER" id="PTHR24559">
    <property type="entry name" value="TRANSPOSON TY3-I GAG-POL POLYPROTEIN"/>
    <property type="match status" value="1"/>
</dbReference>
<accession>A0A0C3IWW0</accession>
<reference evidence="1 2" key="1">
    <citation type="submission" date="2014-04" db="EMBL/GenBank/DDBJ databases">
        <authorList>
            <consortium name="DOE Joint Genome Institute"/>
            <person name="Kuo A."/>
            <person name="Kohler A."/>
            <person name="Costa M.D."/>
            <person name="Nagy L.G."/>
            <person name="Floudas D."/>
            <person name="Copeland A."/>
            <person name="Barry K.W."/>
            <person name="Cichocki N."/>
            <person name="Veneault-Fourrey C."/>
            <person name="LaButti K."/>
            <person name="Lindquist E.A."/>
            <person name="Lipzen A."/>
            <person name="Lundell T."/>
            <person name="Morin E."/>
            <person name="Murat C."/>
            <person name="Sun H."/>
            <person name="Tunlid A."/>
            <person name="Henrissat B."/>
            <person name="Grigoriev I.V."/>
            <person name="Hibbett D.S."/>
            <person name="Martin F."/>
            <person name="Nordberg H.P."/>
            <person name="Cantor M.N."/>
            <person name="Hua S.X."/>
        </authorList>
    </citation>
    <scope>NUCLEOTIDE SEQUENCE [LARGE SCALE GENOMIC DNA]</scope>
    <source>
        <strain evidence="1 2">Marx 270</strain>
    </source>
</reference>
<evidence type="ECO:0008006" key="3">
    <source>
        <dbReference type="Google" id="ProtNLM"/>
    </source>
</evidence>
<gene>
    <name evidence="1" type="ORF">M404DRAFT_78750</name>
</gene>
<dbReference type="OrthoDB" id="2670091at2759"/>
<feature type="non-terminal residue" evidence="1">
    <location>
        <position position="118"/>
    </location>
</feature>
<dbReference type="SUPFAM" id="SSF56672">
    <property type="entry name" value="DNA/RNA polymerases"/>
    <property type="match status" value="1"/>
</dbReference>